<feature type="region of interest" description="Disordered" evidence="2">
    <location>
        <begin position="251"/>
        <end position="274"/>
    </location>
</feature>
<dbReference type="PANTHER" id="PTHR33820:SF2">
    <property type="entry name" value="COILED-COIL DOMAIN-CONTAINING PROTEIN 17"/>
    <property type="match status" value="1"/>
</dbReference>
<dbReference type="GeneID" id="103370736"/>
<evidence type="ECO:0000256" key="2">
    <source>
        <dbReference type="SAM" id="MobiDB-lite"/>
    </source>
</evidence>
<gene>
    <name evidence="4" type="primary">ccdc17</name>
</gene>
<proteinExistence type="predicted"/>
<feature type="region of interest" description="Disordered" evidence="2">
    <location>
        <begin position="81"/>
        <end position="103"/>
    </location>
</feature>
<dbReference type="PANTHER" id="PTHR33820">
    <property type="entry name" value="COILED-COIL DOMAIN-CONTAINING PROTEIN 17"/>
    <property type="match status" value="1"/>
</dbReference>
<feature type="coiled-coil region" evidence="1">
    <location>
        <begin position="119"/>
        <end position="179"/>
    </location>
</feature>
<dbReference type="RefSeq" id="XP_008298098.1">
    <property type="nucleotide sequence ID" value="XM_008299876.1"/>
</dbReference>
<feature type="compositionally biased region" description="Polar residues" evidence="2">
    <location>
        <begin position="82"/>
        <end position="100"/>
    </location>
</feature>
<reference evidence="4" key="1">
    <citation type="submission" date="2025-08" db="UniProtKB">
        <authorList>
            <consortium name="RefSeq"/>
        </authorList>
    </citation>
    <scope>IDENTIFICATION</scope>
</reference>
<accession>A0A9Y4NIW6</accession>
<dbReference type="CTD" id="149483"/>
<evidence type="ECO:0000313" key="4">
    <source>
        <dbReference type="RefSeq" id="XP_008298098.1"/>
    </source>
</evidence>
<dbReference type="Proteomes" id="UP000694891">
    <property type="component" value="Unplaced"/>
</dbReference>
<dbReference type="AlphaFoldDB" id="A0A9Y4NIW6"/>
<organism evidence="3 4">
    <name type="scientific">Stegastes partitus</name>
    <name type="common">bicolor damselfish</name>
    <dbReference type="NCBI Taxonomy" id="144197"/>
    <lineage>
        <taxon>Eukaryota</taxon>
        <taxon>Metazoa</taxon>
        <taxon>Chordata</taxon>
        <taxon>Craniata</taxon>
        <taxon>Vertebrata</taxon>
        <taxon>Euteleostomi</taxon>
        <taxon>Actinopterygii</taxon>
        <taxon>Neopterygii</taxon>
        <taxon>Teleostei</taxon>
        <taxon>Neoteleostei</taxon>
        <taxon>Acanthomorphata</taxon>
        <taxon>Ovalentaria</taxon>
        <taxon>Pomacentridae</taxon>
        <taxon>Stegastes</taxon>
    </lineage>
</organism>
<dbReference type="InterPro" id="IPR038800">
    <property type="entry name" value="CCDC17"/>
</dbReference>
<protein>
    <submittedName>
        <fullName evidence="4">Coiled-coil domain-containing protein 17</fullName>
    </submittedName>
</protein>
<evidence type="ECO:0000313" key="3">
    <source>
        <dbReference type="Proteomes" id="UP000694891"/>
    </source>
</evidence>
<keyword evidence="3" id="KW-1185">Reference proteome</keyword>
<keyword evidence="1" id="KW-0175">Coiled coil</keyword>
<name>A0A9Y4NIW6_9TELE</name>
<sequence>MEKELICRDCNMLFRSARLLEKHKALFCIGSEAGHLWVQTHSSEPLRRNKAGGVDPKQTRTADLVQFHKLRRSIEENLPKWSKTTNDSKVGSTVSGSQLGHSERLKEMREMASVHERQLALIHAHNQQLEQQRDELAHQVSTLAEQSNTAHLESLLMELREQEDRNEETLQQLTEHLCALQALRQAYMQSGGSDPATVAQLIDLQAEAQSLEKNQPAAPSKARKKIAVKTELGLIQRENLHRISSIQAEMERRKEAYRPRRQPPPTPLPLRPKNHIHAPLSLFQTRSFSSPLEGYVLDSLDSLGPAPYDPAAGFVVFYDVLLGADASQKALRLVSALYSKGQEVGPPTPLPPVQCLPGVPRPYPHSLTPGNNVLLMQPSPCLALVVELQAATDLDVYNHEVFKLASCGWTRLELFDQYNQV</sequence>
<evidence type="ECO:0000256" key="1">
    <source>
        <dbReference type="SAM" id="Coils"/>
    </source>
</evidence>